<dbReference type="GO" id="GO:0008199">
    <property type="term" value="F:ferric iron binding"/>
    <property type="evidence" value="ECO:0007669"/>
    <property type="project" value="InterPro"/>
</dbReference>
<keyword evidence="1" id="KW-0732">Signal</keyword>
<evidence type="ECO:0000313" key="4">
    <source>
        <dbReference type="Proteomes" id="UP000616885"/>
    </source>
</evidence>
<dbReference type="AlphaFoldDB" id="A0A8H7NC33"/>
<dbReference type="Proteomes" id="UP000616885">
    <property type="component" value="Unassembled WGS sequence"/>
</dbReference>
<dbReference type="InterPro" id="IPR015889">
    <property type="entry name" value="Intradiol_dOase_core"/>
</dbReference>
<dbReference type="Gene3D" id="2.60.130.10">
    <property type="entry name" value="Aromatic compound dioxygenase"/>
    <property type="match status" value="1"/>
</dbReference>
<accession>A0A8H7NC33</accession>
<dbReference type="Pfam" id="PF00775">
    <property type="entry name" value="Dioxygenase_C"/>
    <property type="match status" value="1"/>
</dbReference>
<gene>
    <name evidence="3" type="ORF">IM811_011862</name>
</gene>
<dbReference type="CDD" id="cd03457">
    <property type="entry name" value="intradiol_dioxygenase_like"/>
    <property type="match status" value="1"/>
</dbReference>
<protein>
    <recommendedName>
        <fullName evidence="2">Intradiol ring-cleavage dioxygenases domain-containing protein</fullName>
    </recommendedName>
</protein>
<evidence type="ECO:0000256" key="1">
    <source>
        <dbReference type="SAM" id="SignalP"/>
    </source>
</evidence>
<dbReference type="InterPro" id="IPR000627">
    <property type="entry name" value="Intradiol_dOase_C"/>
</dbReference>
<dbReference type="GO" id="GO:0016702">
    <property type="term" value="F:oxidoreductase activity, acting on single donors with incorporation of molecular oxygen, incorporation of two atoms of oxygen"/>
    <property type="evidence" value="ECO:0007669"/>
    <property type="project" value="InterPro"/>
</dbReference>
<feature type="domain" description="Intradiol ring-cleavage dioxygenases" evidence="2">
    <location>
        <begin position="99"/>
        <end position="225"/>
    </location>
</feature>
<reference evidence="3" key="1">
    <citation type="submission" date="2020-10" db="EMBL/GenBank/DDBJ databases">
        <title>High-Quality Genome Resource of Clonostachys rosea strain S41 by Oxford Nanopore Long-Read Sequencing.</title>
        <authorList>
            <person name="Wang H."/>
        </authorList>
    </citation>
    <scope>NUCLEOTIDE SEQUENCE</scope>
    <source>
        <strain evidence="3">S41</strain>
    </source>
</reference>
<evidence type="ECO:0000313" key="3">
    <source>
        <dbReference type="EMBL" id="KAF9753104.1"/>
    </source>
</evidence>
<sequence>MRLYSALGVMASAVSLGAAHPGDDPHKELHQRRDFMSKVERTDLAHCADKFKARGIDKLRDPEDINKSHLSPYKYDLDTPLDVIFGNGTSCLLSPEATEGPYYVAGEYVRQDITDSEPGVPLVVDFDVFDVETCEPLTDTYVEIWSCNSTGIYSGVSSGGDYTSAPENLKTTFLRGFQKTDDIGAIRFDGIFPGHYSGRTQHIHLMVHPNATERLNHTVEDITASHVGQVFFDQDLIDSVELLAPYNTNTQSVTKNAEDFHLEAILETSDPFLQYVLLGDQLSDGVLAWISFGVNTTSIRSVSAAAIYYEGGGIDNPNAGDPGGGGPGGPGGPQAVASLLELLCQPVPHLPSKPGCEDAAVEDTAWSLIQELNEDCGELCTVVTRE</sequence>
<organism evidence="3 4">
    <name type="scientific">Bionectria ochroleuca</name>
    <name type="common">Gliocladium roseum</name>
    <dbReference type="NCBI Taxonomy" id="29856"/>
    <lineage>
        <taxon>Eukaryota</taxon>
        <taxon>Fungi</taxon>
        <taxon>Dikarya</taxon>
        <taxon>Ascomycota</taxon>
        <taxon>Pezizomycotina</taxon>
        <taxon>Sordariomycetes</taxon>
        <taxon>Hypocreomycetidae</taxon>
        <taxon>Hypocreales</taxon>
        <taxon>Bionectriaceae</taxon>
        <taxon>Clonostachys</taxon>
    </lineage>
</organism>
<name>A0A8H7NC33_BIOOC</name>
<dbReference type="PANTHER" id="PTHR34315:SF1">
    <property type="entry name" value="INTRADIOL RING-CLEAVAGE DIOXYGENASES DOMAIN-CONTAINING PROTEIN-RELATED"/>
    <property type="match status" value="1"/>
</dbReference>
<dbReference type="EMBL" id="JADCTT010000004">
    <property type="protein sequence ID" value="KAF9753104.1"/>
    <property type="molecule type" value="Genomic_DNA"/>
</dbReference>
<dbReference type="SUPFAM" id="SSF49482">
    <property type="entry name" value="Aromatic compound dioxygenase"/>
    <property type="match status" value="1"/>
</dbReference>
<evidence type="ECO:0000259" key="2">
    <source>
        <dbReference type="Pfam" id="PF00775"/>
    </source>
</evidence>
<dbReference type="PANTHER" id="PTHR34315">
    <property type="match status" value="1"/>
</dbReference>
<comment type="caution">
    <text evidence="3">The sequence shown here is derived from an EMBL/GenBank/DDBJ whole genome shotgun (WGS) entry which is preliminary data.</text>
</comment>
<feature type="chain" id="PRO_5034127784" description="Intradiol ring-cleavage dioxygenases domain-containing protein" evidence="1">
    <location>
        <begin position="20"/>
        <end position="386"/>
    </location>
</feature>
<feature type="signal peptide" evidence="1">
    <location>
        <begin position="1"/>
        <end position="19"/>
    </location>
</feature>
<proteinExistence type="predicted"/>